<evidence type="ECO:0000256" key="2">
    <source>
        <dbReference type="ARBA" id="ARBA00022963"/>
    </source>
</evidence>
<dbReference type="InterPro" id="IPR016035">
    <property type="entry name" value="Acyl_Trfase/lysoPLipase"/>
</dbReference>
<name>A0A4V3D562_9BURK</name>
<dbReference type="PROSITE" id="PS51635">
    <property type="entry name" value="PNPLA"/>
    <property type="match status" value="1"/>
</dbReference>
<dbReference type="InterPro" id="IPR002641">
    <property type="entry name" value="PNPLA_dom"/>
</dbReference>
<dbReference type="InterPro" id="IPR050301">
    <property type="entry name" value="NTE"/>
</dbReference>
<dbReference type="GO" id="GO:0016787">
    <property type="term" value="F:hydrolase activity"/>
    <property type="evidence" value="ECO:0007669"/>
    <property type="project" value="UniProtKB-UniRule"/>
</dbReference>
<dbReference type="GO" id="GO:0016042">
    <property type="term" value="P:lipid catabolic process"/>
    <property type="evidence" value="ECO:0007669"/>
    <property type="project" value="UniProtKB-UniRule"/>
</dbReference>
<dbReference type="SUPFAM" id="SSF52151">
    <property type="entry name" value="FabD/lysophospholipase-like"/>
    <property type="match status" value="1"/>
</dbReference>
<feature type="domain" description="PNPLA" evidence="5">
    <location>
        <begin position="21"/>
        <end position="224"/>
    </location>
</feature>
<dbReference type="Pfam" id="PF01734">
    <property type="entry name" value="Patatin"/>
    <property type="match status" value="1"/>
</dbReference>
<feature type="short sequence motif" description="GXGXXG" evidence="4">
    <location>
        <begin position="25"/>
        <end position="30"/>
    </location>
</feature>
<dbReference type="PANTHER" id="PTHR14226:SF78">
    <property type="entry name" value="SLR0060 PROTEIN"/>
    <property type="match status" value="1"/>
</dbReference>
<feature type="short sequence motif" description="GXSXG" evidence="4">
    <location>
        <begin position="53"/>
        <end position="57"/>
    </location>
</feature>
<accession>A0A4V3D562</accession>
<evidence type="ECO:0000313" key="6">
    <source>
        <dbReference type="EMBL" id="TDQ38837.1"/>
    </source>
</evidence>
<evidence type="ECO:0000259" key="5">
    <source>
        <dbReference type="PROSITE" id="PS51635"/>
    </source>
</evidence>
<protein>
    <submittedName>
        <fullName evidence="6">NTE family protein</fullName>
    </submittedName>
</protein>
<sequence length="363" mass="40412">MNPSPRSRRPAATTGPQLLDLALQGGGSHGAYTWGVLDRLLEDDSLEFAGISGTSAGAMNAVALAAGLMEGGREGARRTLRHFWTQVGAHSPFAAFQPWWGGLAMPGLQSWQRWMRESAAWWARSLAQSLSPYGFNPLNLNPLRRILEDTVDFERVRRCHKTRLFIAATRVSTGELRVFRQSELSADVVLASACLPMLFQAVDIDGEPYWDGGYAGNPSLMPLIQESPADDLLLVQINPRQRPERPTQAAEILDRINEITFNASLLKELRAVQMLKNLIAEEGRPGHHYRNPLFARVEALRVHRIDGDEGLRDLGAGTKLRTDPVFLWQLFDKGRAAADAWLRQHRAALGRHATLDLQRECLS</sequence>
<dbReference type="EMBL" id="SNYL01000020">
    <property type="protein sequence ID" value="TDQ38837.1"/>
    <property type="molecule type" value="Genomic_DNA"/>
</dbReference>
<keyword evidence="3 4" id="KW-0443">Lipid metabolism</keyword>
<feature type="short sequence motif" description="DGA/G" evidence="4">
    <location>
        <begin position="211"/>
        <end position="213"/>
    </location>
</feature>
<feature type="active site" description="Nucleophile" evidence="4">
    <location>
        <position position="55"/>
    </location>
</feature>
<gene>
    <name evidence="6" type="ORF">DFR43_12043</name>
</gene>
<dbReference type="AlphaFoldDB" id="A0A4V3D562"/>
<keyword evidence="2 4" id="KW-0442">Lipid degradation</keyword>
<comment type="caution">
    <text evidence="6">The sequence shown here is derived from an EMBL/GenBank/DDBJ whole genome shotgun (WGS) entry which is preliminary data.</text>
</comment>
<proteinExistence type="predicted"/>
<keyword evidence="1 4" id="KW-0378">Hydrolase</keyword>
<reference evidence="6 7" key="1">
    <citation type="submission" date="2019-03" db="EMBL/GenBank/DDBJ databases">
        <title>Genomic Encyclopedia of Type Strains, Phase IV (KMG-IV): sequencing the most valuable type-strain genomes for metagenomic binning, comparative biology and taxonomic classification.</title>
        <authorList>
            <person name="Goeker M."/>
        </authorList>
    </citation>
    <scope>NUCLEOTIDE SEQUENCE [LARGE SCALE GENOMIC DNA]</scope>
    <source>
        <strain evidence="6 7">DSM 19605</strain>
    </source>
</reference>
<dbReference type="RefSeq" id="WP_133599276.1">
    <property type="nucleotide sequence ID" value="NZ_SNYL01000020.1"/>
</dbReference>
<dbReference type="Proteomes" id="UP000295510">
    <property type="component" value="Unassembled WGS sequence"/>
</dbReference>
<evidence type="ECO:0000256" key="3">
    <source>
        <dbReference type="ARBA" id="ARBA00023098"/>
    </source>
</evidence>
<evidence type="ECO:0000313" key="7">
    <source>
        <dbReference type="Proteomes" id="UP000295510"/>
    </source>
</evidence>
<evidence type="ECO:0000256" key="1">
    <source>
        <dbReference type="ARBA" id="ARBA00022801"/>
    </source>
</evidence>
<feature type="active site" description="Proton acceptor" evidence="4">
    <location>
        <position position="211"/>
    </location>
</feature>
<organism evidence="6 7">
    <name type="scientific">Tepidicella xavieri</name>
    <dbReference type="NCBI Taxonomy" id="360241"/>
    <lineage>
        <taxon>Bacteria</taxon>
        <taxon>Pseudomonadati</taxon>
        <taxon>Pseudomonadota</taxon>
        <taxon>Betaproteobacteria</taxon>
        <taxon>Burkholderiales</taxon>
        <taxon>Tepidicella</taxon>
    </lineage>
</organism>
<dbReference type="PANTHER" id="PTHR14226">
    <property type="entry name" value="NEUROPATHY TARGET ESTERASE/SWISS CHEESE D.MELANOGASTER"/>
    <property type="match status" value="1"/>
</dbReference>
<dbReference type="Gene3D" id="3.40.1090.10">
    <property type="entry name" value="Cytosolic phospholipase A2 catalytic domain"/>
    <property type="match status" value="2"/>
</dbReference>
<dbReference type="OrthoDB" id="9770965at2"/>
<evidence type="ECO:0000256" key="4">
    <source>
        <dbReference type="PROSITE-ProRule" id="PRU01161"/>
    </source>
</evidence>
<keyword evidence="7" id="KW-1185">Reference proteome</keyword>